<keyword evidence="3 9" id="KW-0812">Transmembrane</keyword>
<dbReference type="CDD" id="cd14984">
    <property type="entry name" value="7tmA_Chemokine_R"/>
    <property type="match status" value="1"/>
</dbReference>
<evidence type="ECO:0000256" key="6">
    <source>
        <dbReference type="ARBA" id="ARBA00023136"/>
    </source>
</evidence>
<dbReference type="InterPro" id="IPR050119">
    <property type="entry name" value="CCR1-9-like"/>
</dbReference>
<evidence type="ECO:0000313" key="12">
    <source>
        <dbReference type="Proteomes" id="UP000324632"/>
    </source>
</evidence>
<evidence type="ECO:0000256" key="2">
    <source>
        <dbReference type="ARBA" id="ARBA00022475"/>
    </source>
</evidence>
<dbReference type="AlphaFoldDB" id="A0A5A9PD89"/>
<reference evidence="11 12" key="1">
    <citation type="journal article" date="2019" name="Mol. Ecol. Resour.">
        <title>Chromosome-level genome assembly of Triplophysa tibetana, a fish adapted to the harsh high-altitude environment of the Tibetan Plateau.</title>
        <authorList>
            <person name="Yang X."/>
            <person name="Liu H."/>
            <person name="Ma Z."/>
            <person name="Zou Y."/>
            <person name="Zou M."/>
            <person name="Mao Y."/>
            <person name="Li X."/>
            <person name="Wang H."/>
            <person name="Chen T."/>
            <person name="Wang W."/>
            <person name="Yang R."/>
        </authorList>
    </citation>
    <scope>NUCLEOTIDE SEQUENCE [LARGE SCALE GENOMIC DNA]</scope>
    <source>
        <strain evidence="11">TTIB1903HZAU</strain>
        <tissue evidence="11">Muscle</tissue>
    </source>
</reference>
<keyword evidence="12" id="KW-1185">Reference proteome</keyword>
<evidence type="ECO:0000256" key="1">
    <source>
        <dbReference type="ARBA" id="ARBA00004651"/>
    </source>
</evidence>
<evidence type="ECO:0000259" key="10">
    <source>
        <dbReference type="PROSITE" id="PS50262"/>
    </source>
</evidence>
<proteinExistence type="predicted"/>
<dbReference type="PRINTS" id="PR00657">
    <property type="entry name" value="CCCHEMOKINER"/>
</dbReference>
<feature type="transmembrane region" description="Helical" evidence="9">
    <location>
        <begin position="150"/>
        <end position="170"/>
    </location>
</feature>
<feature type="transmembrane region" description="Helical" evidence="9">
    <location>
        <begin position="202"/>
        <end position="219"/>
    </location>
</feature>
<organism evidence="11 12">
    <name type="scientific">Triplophysa tibetana</name>
    <dbReference type="NCBI Taxonomy" id="1572043"/>
    <lineage>
        <taxon>Eukaryota</taxon>
        <taxon>Metazoa</taxon>
        <taxon>Chordata</taxon>
        <taxon>Craniata</taxon>
        <taxon>Vertebrata</taxon>
        <taxon>Euteleostomi</taxon>
        <taxon>Actinopterygii</taxon>
        <taxon>Neopterygii</taxon>
        <taxon>Teleostei</taxon>
        <taxon>Ostariophysi</taxon>
        <taxon>Cypriniformes</taxon>
        <taxon>Nemacheilidae</taxon>
        <taxon>Triplophysa</taxon>
    </lineage>
</organism>
<evidence type="ECO:0000256" key="9">
    <source>
        <dbReference type="SAM" id="Phobius"/>
    </source>
</evidence>
<feature type="transmembrane region" description="Helical" evidence="9">
    <location>
        <begin position="43"/>
        <end position="63"/>
    </location>
</feature>
<evidence type="ECO:0000256" key="3">
    <source>
        <dbReference type="ARBA" id="ARBA00022692"/>
    </source>
</evidence>
<feature type="transmembrane region" description="Helical" evidence="9">
    <location>
        <begin position="108"/>
        <end position="129"/>
    </location>
</feature>
<comment type="caution">
    <text evidence="11">The sequence shown here is derived from an EMBL/GenBank/DDBJ whole genome shotgun (WGS) entry which is preliminary data.</text>
</comment>
<evidence type="ECO:0000256" key="8">
    <source>
        <dbReference type="ARBA" id="ARBA00023224"/>
    </source>
</evidence>
<keyword evidence="5" id="KW-0297">G-protein coupled receptor</keyword>
<keyword evidence="6 9" id="KW-0472">Membrane</keyword>
<dbReference type="Pfam" id="PF00001">
    <property type="entry name" value="7tm_1"/>
    <property type="match status" value="1"/>
</dbReference>
<dbReference type="PANTHER" id="PTHR10489:SF942">
    <property type="entry name" value="ATYPICAL CHEMOKINE RECEPTOR 2"/>
    <property type="match status" value="1"/>
</dbReference>
<dbReference type="Proteomes" id="UP000324632">
    <property type="component" value="Chromosome 7"/>
</dbReference>
<feature type="transmembrane region" description="Helical" evidence="9">
    <location>
        <begin position="75"/>
        <end position="96"/>
    </location>
</feature>
<name>A0A5A9PD89_9TELE</name>
<dbReference type="InterPro" id="IPR000276">
    <property type="entry name" value="GPCR_Rhodpsn"/>
</dbReference>
<feature type="transmembrane region" description="Helical" evidence="9">
    <location>
        <begin position="278"/>
        <end position="301"/>
    </location>
</feature>
<evidence type="ECO:0000256" key="5">
    <source>
        <dbReference type="ARBA" id="ARBA00023040"/>
    </source>
</evidence>
<dbReference type="GO" id="GO:0019957">
    <property type="term" value="F:C-C chemokine binding"/>
    <property type="evidence" value="ECO:0007669"/>
    <property type="project" value="TreeGrafter"/>
</dbReference>
<accession>A0A5A9PD89</accession>
<dbReference type="SUPFAM" id="SSF81321">
    <property type="entry name" value="Family A G protein-coupled receptor-like"/>
    <property type="match status" value="1"/>
</dbReference>
<keyword evidence="8" id="KW-0807">Transducer</keyword>
<keyword evidence="7 11" id="KW-0675">Receptor</keyword>
<keyword evidence="4 9" id="KW-1133">Transmembrane helix</keyword>
<dbReference type="GO" id="GO:0060326">
    <property type="term" value="P:cell chemotaxis"/>
    <property type="evidence" value="ECO:0007669"/>
    <property type="project" value="TreeGrafter"/>
</dbReference>
<dbReference type="GO" id="GO:0016493">
    <property type="term" value="F:C-C chemokine receptor activity"/>
    <property type="evidence" value="ECO:0007669"/>
    <property type="project" value="TreeGrafter"/>
</dbReference>
<dbReference type="GO" id="GO:0007204">
    <property type="term" value="P:positive regulation of cytosolic calcium ion concentration"/>
    <property type="evidence" value="ECO:0007669"/>
    <property type="project" value="TreeGrafter"/>
</dbReference>
<sequence length="366" mass="42339">MEVVTPSEDITYYEDYYSAVGLEEFEPCKKAHIREFSNAFLPVFYSITCILSVVANLTLLIIFIKYKTLRKVFPVNMVISDIVFTLTLPFWAVYASGEWIFGYDSCKAVTLVYTVSLYSSNLFFASMGLQRFLDNVMYNIKMFRSPKRNTIMCILVWIISALAAIVHAHFVETHEFDKQNICTYHFGDKAAWKIYVRFQMNFLGFVIPFLVLLFCSIRLQCFASERTTLQRHVPAKFEAGFTIVFFLLWFPYGVVIFLHTLQDLHVFHACTINIHFDVAIQVTECIAFLHVIVNPLLYVFLNKKIRRRLKGICSTPREYLLEESNSSSVALSQNGAFELSSVHRFQARDRNNSWAERPGIIIPEAT</sequence>
<dbReference type="GO" id="GO:0009897">
    <property type="term" value="C:external side of plasma membrane"/>
    <property type="evidence" value="ECO:0007669"/>
    <property type="project" value="TreeGrafter"/>
</dbReference>
<dbReference type="PRINTS" id="PR00237">
    <property type="entry name" value="GPCRRHODOPSN"/>
</dbReference>
<evidence type="ECO:0000256" key="4">
    <source>
        <dbReference type="ARBA" id="ARBA00022989"/>
    </source>
</evidence>
<gene>
    <name evidence="11" type="ORF">E1301_Tti011395</name>
</gene>
<feature type="transmembrane region" description="Helical" evidence="9">
    <location>
        <begin position="239"/>
        <end position="258"/>
    </location>
</feature>
<dbReference type="InterPro" id="IPR017452">
    <property type="entry name" value="GPCR_Rhodpsn_7TM"/>
</dbReference>
<dbReference type="InterPro" id="IPR000355">
    <property type="entry name" value="Chemokine_rcpt"/>
</dbReference>
<evidence type="ECO:0000256" key="7">
    <source>
        <dbReference type="ARBA" id="ARBA00023170"/>
    </source>
</evidence>
<dbReference type="PROSITE" id="PS50262">
    <property type="entry name" value="G_PROTEIN_RECEP_F1_2"/>
    <property type="match status" value="1"/>
</dbReference>
<dbReference type="Gene3D" id="1.20.1070.10">
    <property type="entry name" value="Rhodopsin 7-helix transmembrane proteins"/>
    <property type="match status" value="1"/>
</dbReference>
<evidence type="ECO:0000313" key="11">
    <source>
        <dbReference type="EMBL" id="KAA0718826.1"/>
    </source>
</evidence>
<comment type="subcellular location">
    <subcellularLocation>
        <location evidence="1">Cell membrane</location>
        <topology evidence="1">Multi-pass membrane protein</topology>
    </subcellularLocation>
</comment>
<dbReference type="GO" id="GO:0006955">
    <property type="term" value="P:immune response"/>
    <property type="evidence" value="ECO:0007669"/>
    <property type="project" value="TreeGrafter"/>
</dbReference>
<dbReference type="PANTHER" id="PTHR10489">
    <property type="entry name" value="CELL ADHESION MOLECULE"/>
    <property type="match status" value="1"/>
</dbReference>
<dbReference type="GO" id="GO:0019722">
    <property type="term" value="P:calcium-mediated signaling"/>
    <property type="evidence" value="ECO:0007669"/>
    <property type="project" value="TreeGrafter"/>
</dbReference>
<keyword evidence="2" id="KW-1003">Cell membrane</keyword>
<dbReference type="EMBL" id="SOYY01000007">
    <property type="protein sequence ID" value="KAA0718826.1"/>
    <property type="molecule type" value="Genomic_DNA"/>
</dbReference>
<protein>
    <submittedName>
        <fullName evidence="11">D6 Chemokine receptor CCR-10</fullName>
    </submittedName>
</protein>
<feature type="domain" description="G-protein coupled receptors family 1 profile" evidence="10">
    <location>
        <begin position="45"/>
        <end position="298"/>
    </location>
</feature>